<protein>
    <submittedName>
        <fullName evidence="1">Uncharacterized protein</fullName>
    </submittedName>
</protein>
<dbReference type="Proteomes" id="UP000002218">
    <property type="component" value="Chromosome"/>
</dbReference>
<dbReference type="STRING" id="479431.Namu_2725"/>
<dbReference type="KEGG" id="nml:Namu_2725"/>
<gene>
    <name evidence="1" type="ordered locus">Namu_2725</name>
</gene>
<name>C8X8L6_NAKMY</name>
<sequence length="131" mass="14713">MGTSAKPPGALREYITYADFAWATNRFGPGEDIYLLGMSSTARYRVVGALSDNEFLARGERTGALVLARLEHSRLQSEVLVVFAGLVDNGRDAQDVMLDVDRANTWFGWVTDPQVRAMRRRIRLRLLRNPA</sequence>
<accession>C8X8L6</accession>
<dbReference type="RefSeq" id="WP_015747950.1">
    <property type="nucleotide sequence ID" value="NC_013235.1"/>
</dbReference>
<organism evidence="1 2">
    <name type="scientific">Nakamurella multipartita (strain ATCC 700099 / DSM 44233 / CIP 104796 / JCM 9543 / NBRC 105858 / Y-104)</name>
    <name type="common">Microsphaera multipartita</name>
    <dbReference type="NCBI Taxonomy" id="479431"/>
    <lineage>
        <taxon>Bacteria</taxon>
        <taxon>Bacillati</taxon>
        <taxon>Actinomycetota</taxon>
        <taxon>Actinomycetes</taxon>
        <taxon>Nakamurellales</taxon>
        <taxon>Nakamurellaceae</taxon>
        <taxon>Nakamurella</taxon>
    </lineage>
</organism>
<dbReference type="AlphaFoldDB" id="C8X8L6"/>
<dbReference type="EMBL" id="CP001737">
    <property type="protein sequence ID" value="ACV79071.1"/>
    <property type="molecule type" value="Genomic_DNA"/>
</dbReference>
<dbReference type="HOGENOM" id="CLU_1925332_0_0_11"/>
<reference evidence="1 2" key="2">
    <citation type="journal article" date="2010" name="Stand. Genomic Sci.">
        <title>Complete genome sequence of Nakamurella multipartita type strain (Y-104).</title>
        <authorList>
            <person name="Tice H."/>
            <person name="Mayilraj S."/>
            <person name="Sims D."/>
            <person name="Lapidus A."/>
            <person name="Nolan M."/>
            <person name="Lucas S."/>
            <person name="Glavina Del Rio T."/>
            <person name="Copeland A."/>
            <person name="Cheng J.F."/>
            <person name="Meincke L."/>
            <person name="Bruce D."/>
            <person name="Goodwin L."/>
            <person name="Pitluck S."/>
            <person name="Ivanova N."/>
            <person name="Mavromatis K."/>
            <person name="Ovchinnikova G."/>
            <person name="Pati A."/>
            <person name="Chen A."/>
            <person name="Palaniappan K."/>
            <person name="Land M."/>
            <person name="Hauser L."/>
            <person name="Chang Y.J."/>
            <person name="Jeffries C.D."/>
            <person name="Detter J.C."/>
            <person name="Brettin T."/>
            <person name="Rohde M."/>
            <person name="Goker M."/>
            <person name="Bristow J."/>
            <person name="Eisen J.A."/>
            <person name="Markowitz V."/>
            <person name="Hugenholtz P."/>
            <person name="Kyrpides N.C."/>
            <person name="Klenk H.P."/>
            <person name="Chen F."/>
        </authorList>
    </citation>
    <scope>NUCLEOTIDE SEQUENCE [LARGE SCALE GENOMIC DNA]</scope>
    <source>
        <strain evidence="2">ATCC 700099 / DSM 44233 / CIP 104796 / JCM 9543 / NBRC 105858 / Y-104</strain>
    </source>
</reference>
<proteinExistence type="predicted"/>
<dbReference type="InParanoid" id="C8X8L6"/>
<keyword evidence="2" id="KW-1185">Reference proteome</keyword>
<reference evidence="2" key="1">
    <citation type="submission" date="2009-09" db="EMBL/GenBank/DDBJ databases">
        <title>The complete genome of Nakamurella multipartita DSM 44233.</title>
        <authorList>
            <consortium name="US DOE Joint Genome Institute (JGI-PGF)"/>
            <person name="Lucas S."/>
            <person name="Copeland A."/>
            <person name="Lapidus A."/>
            <person name="Glavina del Rio T."/>
            <person name="Dalin E."/>
            <person name="Tice H."/>
            <person name="Bruce D."/>
            <person name="Goodwin L."/>
            <person name="Pitluck S."/>
            <person name="Kyrpides N."/>
            <person name="Mavromatis K."/>
            <person name="Ivanova N."/>
            <person name="Ovchinnikova G."/>
            <person name="Sims D."/>
            <person name="Meincke L."/>
            <person name="Brettin T."/>
            <person name="Detter J.C."/>
            <person name="Han C."/>
            <person name="Larimer F."/>
            <person name="Land M."/>
            <person name="Hauser L."/>
            <person name="Markowitz V."/>
            <person name="Cheng J.-F."/>
            <person name="Hugenholtz P."/>
            <person name="Woyke T."/>
            <person name="Wu D."/>
            <person name="Klenk H.-P."/>
            <person name="Eisen J.A."/>
        </authorList>
    </citation>
    <scope>NUCLEOTIDE SEQUENCE [LARGE SCALE GENOMIC DNA]</scope>
    <source>
        <strain evidence="2">ATCC 700099 / DSM 44233 / CIP 104796 / JCM 9543 / NBRC 105858 / Y-104</strain>
    </source>
</reference>
<evidence type="ECO:0000313" key="2">
    <source>
        <dbReference type="Proteomes" id="UP000002218"/>
    </source>
</evidence>
<evidence type="ECO:0000313" key="1">
    <source>
        <dbReference type="EMBL" id="ACV79071.1"/>
    </source>
</evidence>